<name>A0ABS9XVM3_9ACTN</name>
<dbReference type="Proteomes" id="UP001165270">
    <property type="component" value="Unassembled WGS sequence"/>
</dbReference>
<evidence type="ECO:0000313" key="2">
    <source>
        <dbReference type="Proteomes" id="UP001165270"/>
    </source>
</evidence>
<dbReference type="RefSeq" id="WP_242713525.1">
    <property type="nucleotide sequence ID" value="NZ_JALDAX010000029.1"/>
</dbReference>
<protein>
    <recommendedName>
        <fullName evidence="3">Heparinase II/III-like protein</fullName>
    </recommendedName>
</protein>
<reference evidence="1" key="1">
    <citation type="submission" date="2022-03" db="EMBL/GenBank/DDBJ databases">
        <title>Streptomyces 7R015 and 7R016 isolated from Barleria lupulina in Thailand.</title>
        <authorList>
            <person name="Kanchanasin P."/>
            <person name="Phongsopitanun W."/>
            <person name="Tanasupawat S."/>
        </authorList>
    </citation>
    <scope>NUCLEOTIDE SEQUENCE</scope>
    <source>
        <strain evidence="1">7R016</strain>
    </source>
</reference>
<organism evidence="1 2">
    <name type="scientific">Streptomyces spinosisporus</name>
    <dbReference type="NCBI Taxonomy" id="2927582"/>
    <lineage>
        <taxon>Bacteria</taxon>
        <taxon>Bacillati</taxon>
        <taxon>Actinomycetota</taxon>
        <taxon>Actinomycetes</taxon>
        <taxon>Kitasatosporales</taxon>
        <taxon>Streptomycetaceae</taxon>
        <taxon>Streptomyces</taxon>
    </lineage>
</organism>
<dbReference type="EMBL" id="JALDAX010000029">
    <property type="protein sequence ID" value="MCI3246125.1"/>
    <property type="molecule type" value="Genomic_DNA"/>
</dbReference>
<evidence type="ECO:0008006" key="3">
    <source>
        <dbReference type="Google" id="ProtNLM"/>
    </source>
</evidence>
<gene>
    <name evidence="1" type="ORF">MQN93_41190</name>
</gene>
<sequence>MPSEFDHEADHGFDHEADYGFDHEFVRAAARAADRLAAPLAADCDEEPAGVTHRALARRAKTLVAAYRCPDSALHGSGRAVTAATNHLRALRNVQTATGLFAGGDNVQSPPDSAFTVNDVCDAHVLAAGAGPQLCDVTAALGQIADAATASLLTGGVHTPNHRWELCAALARLHRSFPDDRLLDRIEEWLAEGVDIDAEGLYSERSANYAAHVSNPSLLLLADVLDRADLQDAVERNLATTLDLIAPDGTVETVHSRRQDQNHPFPLAPYLPHYRLLAIRTGRGDFARAARLAGEGGIDDPGLLAETLLAPDLCRTLPEPEARTLPRDRYLTTARLATHTTATAHTVVYGGSDVPEHRRIRSGLACNPTFLRLFAGDAVLDAVRLSRGFFDLGPFRAADMQRIDAGRYRLTQTLTAAYYQPLPPHRRQDDGAYRMADEGRFSAAMAFPDRPRDEVTHTTRVDVDLTQDGADLRIDLSGPRVPWALELTFRPGDVTQGAVPIGDGRWCLTTGAMTYRVGDDEIRVEARVDSGEPLAGPESSDVLRYDPGQDYTVAGGTDATTGNRLYIGGQGPQTLTVTLRAHRTTPTT</sequence>
<accession>A0ABS9XVM3</accession>
<evidence type="ECO:0000313" key="1">
    <source>
        <dbReference type="EMBL" id="MCI3246125.1"/>
    </source>
</evidence>
<keyword evidence="2" id="KW-1185">Reference proteome</keyword>
<comment type="caution">
    <text evidence="1">The sequence shown here is derived from an EMBL/GenBank/DDBJ whole genome shotgun (WGS) entry which is preliminary data.</text>
</comment>
<proteinExistence type="predicted"/>